<evidence type="ECO:0000256" key="10">
    <source>
        <dbReference type="HAMAP-Rule" id="MF_01106"/>
    </source>
</evidence>
<dbReference type="Gene3D" id="3.60.70.12">
    <property type="entry name" value="L-amino peptidase D-ALA esterase/amidase"/>
    <property type="match status" value="1"/>
</dbReference>
<dbReference type="PANTHER" id="PTHR23100:SF0">
    <property type="entry name" value="ARGININE BIOSYNTHESIS BIFUNCTIONAL PROTEIN ARGJ, MITOCHONDRIAL"/>
    <property type="match status" value="1"/>
</dbReference>
<dbReference type="Gene3D" id="3.10.20.340">
    <property type="entry name" value="ArgJ beta chain, C-terminal domain"/>
    <property type="match status" value="1"/>
</dbReference>
<evidence type="ECO:0000256" key="4">
    <source>
        <dbReference type="ARBA" id="ARBA00022605"/>
    </source>
</evidence>
<evidence type="ECO:0000256" key="8">
    <source>
        <dbReference type="ARBA" id="ARBA00023315"/>
    </source>
</evidence>
<keyword evidence="6 10" id="KW-0068">Autocatalytic cleavage</keyword>
<comment type="caution">
    <text evidence="11">The sequence shown here is derived from an EMBL/GenBank/DDBJ whole genome shotgun (WGS) entry which is preliminary data.</text>
</comment>
<dbReference type="GO" id="GO:0004042">
    <property type="term" value="F:L-glutamate N-acetyltransferase activity"/>
    <property type="evidence" value="ECO:0007669"/>
    <property type="project" value="UniProtKB-UniRule"/>
</dbReference>
<comment type="subunit">
    <text evidence="2 10">Heterotetramer of two alpha and two beta chains.</text>
</comment>
<dbReference type="CDD" id="cd02152">
    <property type="entry name" value="OAT"/>
    <property type="match status" value="1"/>
</dbReference>
<dbReference type="HAMAP" id="MF_01106">
    <property type="entry name" value="ArgJ"/>
    <property type="match status" value="1"/>
</dbReference>
<dbReference type="GO" id="GO:0006526">
    <property type="term" value="P:L-arginine biosynthetic process"/>
    <property type="evidence" value="ECO:0007669"/>
    <property type="project" value="UniProtKB-UniRule"/>
</dbReference>
<evidence type="ECO:0000256" key="5">
    <source>
        <dbReference type="ARBA" id="ARBA00022679"/>
    </source>
</evidence>
<feature type="binding site" evidence="10">
    <location>
        <position position="153"/>
    </location>
    <ligand>
        <name>substrate</name>
    </ligand>
</feature>
<dbReference type="InterPro" id="IPR016117">
    <property type="entry name" value="ArgJ-like_dom_sf"/>
</dbReference>
<keyword evidence="12" id="KW-1185">Reference proteome</keyword>
<feature type="site" description="Involved in the stabilization of negative charge on the oxyanion by the formation of the oxyanion hole" evidence="10">
    <location>
        <position position="114"/>
    </location>
</feature>
<comment type="pathway">
    <text evidence="10">Amino-acid biosynthesis; L-arginine biosynthesis; L-ornithine and N-acetyl-L-glutamate from L-glutamate and N(2)-acetyl-L-ornithine (cyclic): step 1/1.</text>
</comment>
<comment type="pathway">
    <text evidence="10">Amino-acid biosynthesis; L-arginine biosynthesis; N(2)-acetyl-L-ornithine from L-glutamate: step 1/4.</text>
</comment>
<dbReference type="UniPathway" id="UPA00068">
    <property type="reaction ID" value="UER00106"/>
</dbReference>
<feature type="site" description="Involved in the stabilization of negative charge on the oxyanion by the formation of the oxyanion hole" evidence="10">
    <location>
        <position position="115"/>
    </location>
</feature>
<feature type="active site" description="Nucleophile" evidence="10">
    <location>
        <position position="190"/>
    </location>
</feature>
<feature type="binding site" evidence="10">
    <location>
        <position position="276"/>
    </location>
    <ligand>
        <name>substrate</name>
    </ligand>
</feature>
<dbReference type="GO" id="GO:0005737">
    <property type="term" value="C:cytoplasm"/>
    <property type="evidence" value="ECO:0007669"/>
    <property type="project" value="UniProtKB-SubCell"/>
</dbReference>
<dbReference type="RefSeq" id="WP_120168401.1">
    <property type="nucleotide sequence ID" value="NZ_MCIB01000010.1"/>
</dbReference>
<evidence type="ECO:0000256" key="6">
    <source>
        <dbReference type="ARBA" id="ARBA00022813"/>
    </source>
</evidence>
<evidence type="ECO:0000256" key="2">
    <source>
        <dbReference type="ARBA" id="ARBA00011475"/>
    </source>
</evidence>
<dbReference type="GO" id="GO:0006592">
    <property type="term" value="P:ornithine biosynthetic process"/>
    <property type="evidence" value="ECO:0007669"/>
    <property type="project" value="TreeGrafter"/>
</dbReference>
<dbReference type="EMBL" id="MCIB01000010">
    <property type="protein sequence ID" value="RKD32556.1"/>
    <property type="molecule type" value="Genomic_DNA"/>
</dbReference>
<reference evidence="11 12" key="1">
    <citation type="submission" date="2016-08" db="EMBL/GenBank/DDBJ databases">
        <title>Novel Firmicutes and Novel Genomes.</title>
        <authorList>
            <person name="Poppleton D.I."/>
            <person name="Gribaldo S."/>
        </authorList>
    </citation>
    <scope>NUCLEOTIDE SEQUENCE [LARGE SCALE GENOMIC DNA]</scope>
    <source>
        <strain evidence="11 12">CTT3</strain>
    </source>
</reference>
<evidence type="ECO:0000313" key="12">
    <source>
        <dbReference type="Proteomes" id="UP000284177"/>
    </source>
</evidence>
<dbReference type="FunFam" id="3.60.70.12:FF:000001">
    <property type="entry name" value="Arginine biosynthesis bifunctional protein ArgJ, chloroplastic"/>
    <property type="match status" value="1"/>
</dbReference>
<comment type="catalytic activity">
    <reaction evidence="10">
        <text>L-glutamate + acetyl-CoA = N-acetyl-L-glutamate + CoA + H(+)</text>
        <dbReference type="Rhea" id="RHEA:24292"/>
        <dbReference type="ChEBI" id="CHEBI:15378"/>
        <dbReference type="ChEBI" id="CHEBI:29985"/>
        <dbReference type="ChEBI" id="CHEBI:44337"/>
        <dbReference type="ChEBI" id="CHEBI:57287"/>
        <dbReference type="ChEBI" id="CHEBI:57288"/>
        <dbReference type="EC" id="2.3.1.1"/>
    </reaction>
</comment>
<keyword evidence="4 10" id="KW-0028">Amino-acid biosynthesis</keyword>
<feature type="binding site" evidence="10">
    <location>
        <position position="402"/>
    </location>
    <ligand>
        <name>substrate</name>
    </ligand>
</feature>
<organism evidence="11 12">
    <name type="scientific">Thermohalobacter berrensis</name>
    <dbReference type="NCBI Taxonomy" id="99594"/>
    <lineage>
        <taxon>Bacteria</taxon>
        <taxon>Bacillati</taxon>
        <taxon>Bacillota</taxon>
        <taxon>Tissierellia</taxon>
        <taxon>Tissierellales</taxon>
        <taxon>Thermohalobacteraceae</taxon>
        <taxon>Thermohalobacter</taxon>
    </lineage>
</organism>
<protein>
    <recommendedName>
        <fullName evidence="10">Arginine biosynthesis bifunctional protein ArgJ</fullName>
    </recommendedName>
    <domain>
        <recommendedName>
            <fullName evidence="10">Glutamate N-acetyltransferase</fullName>
            <ecNumber evidence="10">2.3.1.35</ecNumber>
        </recommendedName>
        <alternativeName>
            <fullName evidence="10">Ornithine acetyltransferase</fullName>
            <shortName evidence="10">OATase</shortName>
        </alternativeName>
        <alternativeName>
            <fullName evidence="10">Ornithine transacetylase</fullName>
        </alternativeName>
    </domain>
    <domain>
        <recommendedName>
            <fullName evidence="10">Amino-acid acetyltransferase</fullName>
            <ecNumber evidence="10">2.3.1.1</ecNumber>
        </recommendedName>
        <alternativeName>
            <fullName evidence="10">N-acetylglutamate synthase</fullName>
            <shortName evidence="10">AGSase</shortName>
        </alternativeName>
    </domain>
    <component>
        <recommendedName>
            <fullName evidence="10">Arginine biosynthesis bifunctional protein ArgJ alpha chain</fullName>
        </recommendedName>
    </component>
    <component>
        <recommendedName>
            <fullName evidence="10">Arginine biosynthesis bifunctional protein ArgJ beta chain</fullName>
        </recommendedName>
    </component>
</protein>
<comment type="similarity">
    <text evidence="1 10">Belongs to the ArgJ family.</text>
</comment>
<dbReference type="AlphaFoldDB" id="A0A419T532"/>
<dbReference type="GO" id="GO:0004358">
    <property type="term" value="F:L-glutamate N-acetyltransferase activity, acting on acetyl-L-ornithine as donor"/>
    <property type="evidence" value="ECO:0007669"/>
    <property type="project" value="UniProtKB-UniRule"/>
</dbReference>
<dbReference type="Proteomes" id="UP000284177">
    <property type="component" value="Unassembled WGS sequence"/>
</dbReference>
<comment type="function">
    <text evidence="10">Catalyzes two activities which are involved in the cyclic version of arginine biosynthesis: the synthesis of N-acetylglutamate from glutamate and acetyl-CoA as the acetyl donor, and of ornithine by transacetylation between N(2)-acetylornithine and glutamate.</text>
</comment>
<name>A0A419T532_9FIRM</name>
<dbReference type="InterPro" id="IPR002813">
    <property type="entry name" value="Arg_biosynth_ArgJ"/>
</dbReference>
<sequence>MKILKNKTISDVPYYKAIGIHCGIKKNEKKDLCIIYSEKPAVAVGTFTQNKVKAAPVLITMKNINSINPQAIVINSGNANACTGKKGLEDALTMAKVTAESLDLLPEKVLVSSTGIIGVPLPISKIVSGIESACNLLTNSKGDGYSAAEAIMTTDSHPKKITVEIIIDNKPILISAIAKGSGMIHPNMATMLSFITTNANISKNMLSKALRESVDDSYNMISVDGDTSTNDMVLILANASAENQIIDKVDDNYFKFKEALDYVNKELAKMIAQDGEGATKLIEVSVYNARTLKDAKLCAKSVISSNLLKSAIFGSDANWGRIMCSLGYSGGNFNPEKVDITIKNSKNTIQLVENGVGVSFNENLAKNILEEKSVNIIIDLHDGEYDATAWGCDLSYEYVKINGCYRT</sequence>
<comment type="catalytic activity">
    <reaction evidence="9 10">
        <text>N(2)-acetyl-L-ornithine + L-glutamate = N-acetyl-L-glutamate + L-ornithine</text>
        <dbReference type="Rhea" id="RHEA:15349"/>
        <dbReference type="ChEBI" id="CHEBI:29985"/>
        <dbReference type="ChEBI" id="CHEBI:44337"/>
        <dbReference type="ChEBI" id="CHEBI:46911"/>
        <dbReference type="ChEBI" id="CHEBI:57805"/>
        <dbReference type="EC" id="2.3.1.35"/>
    </reaction>
</comment>
<gene>
    <name evidence="10" type="primary">argJ</name>
    <name evidence="11" type="ORF">BET03_10800</name>
</gene>
<feature type="binding site" evidence="10">
    <location>
        <position position="407"/>
    </location>
    <ligand>
        <name>substrate</name>
    </ligand>
</feature>
<keyword evidence="7 10" id="KW-0511">Multifunctional enzyme</keyword>
<evidence type="ECO:0000256" key="3">
    <source>
        <dbReference type="ARBA" id="ARBA00022571"/>
    </source>
</evidence>
<keyword evidence="3 10" id="KW-0055">Arginine biosynthesis</keyword>
<feature type="chain" id="PRO_5023334337" description="Arginine biosynthesis bifunctional protein ArgJ alpha chain" evidence="10">
    <location>
        <begin position="1"/>
        <end position="189"/>
    </location>
</feature>
<dbReference type="NCBIfam" id="NF003802">
    <property type="entry name" value="PRK05388.1"/>
    <property type="match status" value="1"/>
</dbReference>
<dbReference type="EC" id="2.3.1.35" evidence="10"/>
<feature type="binding site" evidence="10">
    <location>
        <position position="190"/>
    </location>
    <ligand>
        <name>substrate</name>
    </ligand>
</feature>
<dbReference type="FunFam" id="3.10.20.340:FF:000001">
    <property type="entry name" value="Arginine biosynthesis bifunctional protein ArgJ, chloroplastic"/>
    <property type="match status" value="1"/>
</dbReference>
<accession>A0A419T532</accession>
<feature type="binding site" evidence="10">
    <location>
        <position position="179"/>
    </location>
    <ligand>
        <name>substrate</name>
    </ligand>
</feature>
<dbReference type="OrthoDB" id="9804242at2"/>
<feature type="site" description="Cleavage; by autolysis" evidence="10">
    <location>
        <begin position="189"/>
        <end position="190"/>
    </location>
</feature>
<keyword evidence="8 10" id="KW-0012">Acyltransferase</keyword>
<feature type="chain" id="PRO_5023334336" description="Arginine biosynthesis bifunctional protein ArgJ beta chain" evidence="10">
    <location>
        <begin position="190"/>
        <end position="407"/>
    </location>
</feature>
<dbReference type="EC" id="2.3.1.1" evidence="10"/>
<evidence type="ECO:0000256" key="1">
    <source>
        <dbReference type="ARBA" id="ARBA00006774"/>
    </source>
</evidence>
<keyword evidence="5 10" id="KW-0808">Transferase</keyword>
<dbReference type="InterPro" id="IPR042195">
    <property type="entry name" value="ArgJ_beta_C"/>
</dbReference>
<evidence type="ECO:0000256" key="9">
    <source>
        <dbReference type="ARBA" id="ARBA00049439"/>
    </source>
</evidence>
<keyword evidence="10" id="KW-0963">Cytoplasm</keyword>
<evidence type="ECO:0000313" key="11">
    <source>
        <dbReference type="EMBL" id="RKD32556.1"/>
    </source>
</evidence>
<proteinExistence type="inferred from homology"/>
<dbReference type="Pfam" id="PF01960">
    <property type="entry name" value="ArgJ"/>
    <property type="match status" value="1"/>
</dbReference>
<comment type="subcellular location">
    <subcellularLocation>
        <location evidence="10">Cytoplasm</location>
    </subcellularLocation>
</comment>
<dbReference type="NCBIfam" id="TIGR00120">
    <property type="entry name" value="ArgJ"/>
    <property type="match status" value="1"/>
</dbReference>
<dbReference type="SUPFAM" id="SSF56266">
    <property type="entry name" value="DmpA/ArgJ-like"/>
    <property type="match status" value="1"/>
</dbReference>
<dbReference type="PANTHER" id="PTHR23100">
    <property type="entry name" value="ARGININE BIOSYNTHESIS BIFUNCTIONAL PROTEIN ARGJ"/>
    <property type="match status" value="1"/>
</dbReference>
<evidence type="ECO:0000256" key="7">
    <source>
        <dbReference type="ARBA" id="ARBA00023268"/>
    </source>
</evidence>